<dbReference type="Proteomes" id="UP001370348">
    <property type="component" value="Chromosome"/>
</dbReference>
<protein>
    <recommendedName>
        <fullName evidence="4">Flp family type IVb pilin</fullName>
    </recommendedName>
</protein>
<evidence type="ECO:0000256" key="1">
    <source>
        <dbReference type="SAM" id="Phobius"/>
    </source>
</evidence>
<keyword evidence="1" id="KW-0812">Transmembrane</keyword>
<keyword evidence="1" id="KW-0472">Membrane</keyword>
<evidence type="ECO:0000313" key="3">
    <source>
        <dbReference type="Proteomes" id="UP001370348"/>
    </source>
</evidence>
<organism evidence="2 3">
    <name type="scientific">Pendulispora albinea</name>
    <dbReference type="NCBI Taxonomy" id="2741071"/>
    <lineage>
        <taxon>Bacteria</taxon>
        <taxon>Pseudomonadati</taxon>
        <taxon>Myxococcota</taxon>
        <taxon>Myxococcia</taxon>
        <taxon>Myxococcales</taxon>
        <taxon>Sorangiineae</taxon>
        <taxon>Pendulisporaceae</taxon>
        <taxon>Pendulispora</taxon>
    </lineage>
</organism>
<proteinExistence type="predicted"/>
<sequence length="70" mass="6908">MPTIPKSLLRDTRGVSTVEYAMILVAILLVISGGYRLLGKELEAKVTCASALDSACGGGAGAAGPSAGTG</sequence>
<evidence type="ECO:0000313" key="2">
    <source>
        <dbReference type="EMBL" id="WXB19311.1"/>
    </source>
</evidence>
<evidence type="ECO:0008006" key="4">
    <source>
        <dbReference type="Google" id="ProtNLM"/>
    </source>
</evidence>
<accession>A0ABZ2M9X4</accession>
<keyword evidence="1" id="KW-1133">Transmembrane helix</keyword>
<feature type="transmembrane region" description="Helical" evidence="1">
    <location>
        <begin position="20"/>
        <end position="38"/>
    </location>
</feature>
<name>A0ABZ2M9X4_9BACT</name>
<reference evidence="2 3" key="1">
    <citation type="submission" date="2021-12" db="EMBL/GenBank/DDBJ databases">
        <title>Discovery of the Pendulisporaceae a myxobacterial family with distinct sporulation behavior and unique specialized metabolism.</title>
        <authorList>
            <person name="Garcia R."/>
            <person name="Popoff A."/>
            <person name="Bader C.D."/>
            <person name="Loehr J."/>
            <person name="Walesch S."/>
            <person name="Walt C."/>
            <person name="Boldt J."/>
            <person name="Bunk B."/>
            <person name="Haeckl F.J.F.P.J."/>
            <person name="Gunesch A.P."/>
            <person name="Birkelbach J."/>
            <person name="Nuebel U."/>
            <person name="Pietschmann T."/>
            <person name="Bach T."/>
            <person name="Mueller R."/>
        </authorList>
    </citation>
    <scope>NUCLEOTIDE SEQUENCE [LARGE SCALE GENOMIC DNA]</scope>
    <source>
        <strain evidence="2 3">MSr11954</strain>
    </source>
</reference>
<keyword evidence="3" id="KW-1185">Reference proteome</keyword>
<dbReference type="EMBL" id="CP089984">
    <property type="protein sequence ID" value="WXB19311.1"/>
    <property type="molecule type" value="Genomic_DNA"/>
</dbReference>
<gene>
    <name evidence="2" type="ORF">LZC94_19030</name>
</gene>
<dbReference type="RefSeq" id="WP_394828933.1">
    <property type="nucleotide sequence ID" value="NZ_CP089984.1"/>
</dbReference>